<evidence type="ECO:0000313" key="3">
    <source>
        <dbReference type="EMBL" id="QDX91015.1"/>
    </source>
</evidence>
<dbReference type="Gene3D" id="3.30.450.380">
    <property type="match status" value="1"/>
</dbReference>
<evidence type="ECO:0000313" key="4">
    <source>
        <dbReference type="Proteomes" id="UP000319432"/>
    </source>
</evidence>
<dbReference type="InterPro" id="IPR027417">
    <property type="entry name" value="P-loop_NTPase"/>
</dbReference>
<protein>
    <submittedName>
        <fullName evidence="3">CpaF family protein</fullName>
    </submittedName>
</protein>
<proteinExistence type="inferred from homology"/>
<dbReference type="InterPro" id="IPR001482">
    <property type="entry name" value="T2SS/T4SS_dom"/>
</dbReference>
<reference evidence="3 4" key="1">
    <citation type="submission" date="2018-11" db="EMBL/GenBank/DDBJ databases">
        <title>Phylogenetic determinants of toxin gene distribution in genomes of Brevibacillus laterosporus.</title>
        <authorList>
            <person name="Glare T.R."/>
            <person name="Durrant A."/>
            <person name="Berry C."/>
            <person name="Palma L."/>
            <person name="Ormskirk M."/>
            <person name="Cox M.O."/>
        </authorList>
    </citation>
    <scope>NUCLEOTIDE SEQUENCE [LARGE SCALE GENOMIC DNA]</scope>
    <source>
        <strain evidence="3 4">1821L</strain>
        <plasmid evidence="3 4">p1821L01</plasmid>
    </source>
</reference>
<dbReference type="Pfam" id="PF00437">
    <property type="entry name" value="T2SSE"/>
    <property type="match status" value="1"/>
</dbReference>
<sequence length="480" mass="55204">MDDKNKTIKLGRPRLNLQGIQSQSITIPDTKTEEENENNEIYGTEYERVQNDVRNFLLNEHRKLFQEAMFNKSSGKTQKTEVDRVVRNYIQLERKIVPGLSVEDIVTRLWQNIFSLGPLDEALEEDSITEIMVNGFDEPWVKHKGKDKQVYDHLELESGKRIRIRFDDLKHFQTTIITKILNACNKSVSDNKPIVDARVGECRVSVIWGPISQMKGPILTIRKFPPITLTEDEFLANGTASEEMFDFIKLLVKGGASLCLGGSTGSGKTTTFKLMSGFIKKRERTKVIEDTAEIGLEKIYPYKDGYHFFSEECRIQGDPETDITIQMLVVAALRQTIKRLIIGEIRKGSDLLSVIEASLLGHPLWFTAHGLTATELAERFNMMLGRYMSKHDANSLLSKSLNVIMMQKHFEEDDKRRVFEITEIAGIDKNGELILTPIFEYDWDTKEFFRKSPISDRLVKLFKHAELPKEQYQKYLEPVE</sequence>
<dbReference type="OrthoDB" id="9810761at2"/>
<dbReference type="SUPFAM" id="SSF52540">
    <property type="entry name" value="P-loop containing nucleoside triphosphate hydrolases"/>
    <property type="match status" value="1"/>
</dbReference>
<evidence type="ECO:0000259" key="2">
    <source>
        <dbReference type="Pfam" id="PF00437"/>
    </source>
</evidence>
<dbReference type="AlphaFoldDB" id="A0A518V208"/>
<dbReference type="GO" id="GO:0016887">
    <property type="term" value="F:ATP hydrolysis activity"/>
    <property type="evidence" value="ECO:0007669"/>
    <property type="project" value="InterPro"/>
</dbReference>
<organism evidence="3 4">
    <name type="scientific">Brevibacillus laterosporus</name>
    <name type="common">Bacillus laterosporus</name>
    <dbReference type="NCBI Taxonomy" id="1465"/>
    <lineage>
        <taxon>Bacteria</taxon>
        <taxon>Bacillati</taxon>
        <taxon>Bacillota</taxon>
        <taxon>Bacilli</taxon>
        <taxon>Bacillales</taxon>
        <taxon>Paenibacillaceae</taxon>
        <taxon>Brevibacillus</taxon>
    </lineage>
</organism>
<dbReference type="Gene3D" id="3.40.50.300">
    <property type="entry name" value="P-loop containing nucleotide triphosphate hydrolases"/>
    <property type="match status" value="1"/>
</dbReference>
<accession>A0A518V208</accession>
<dbReference type="PANTHER" id="PTHR30486">
    <property type="entry name" value="TWITCHING MOTILITY PROTEIN PILT"/>
    <property type="match status" value="1"/>
</dbReference>
<dbReference type="Proteomes" id="UP000319432">
    <property type="component" value="Plasmid p1821L01"/>
</dbReference>
<feature type="domain" description="Bacterial type II secretion system protein E" evidence="2">
    <location>
        <begin position="158"/>
        <end position="408"/>
    </location>
</feature>
<comment type="similarity">
    <text evidence="1">Belongs to the GSP E family.</text>
</comment>
<geneLocation type="plasmid" evidence="3 4">
    <name>p1821L01</name>
</geneLocation>
<dbReference type="InterPro" id="IPR050921">
    <property type="entry name" value="T4SS_GSP_E_ATPase"/>
</dbReference>
<keyword evidence="3" id="KW-0614">Plasmid</keyword>
<gene>
    <name evidence="3" type="ORF">EEL30_00660</name>
</gene>
<keyword evidence="4" id="KW-1185">Reference proteome</keyword>
<dbReference type="EMBL" id="CP033461">
    <property type="protein sequence ID" value="QDX91015.1"/>
    <property type="molecule type" value="Genomic_DNA"/>
</dbReference>
<dbReference type="PANTHER" id="PTHR30486:SF6">
    <property type="entry name" value="TYPE IV PILUS RETRACTATION ATPASE PILT"/>
    <property type="match status" value="1"/>
</dbReference>
<evidence type="ECO:0000256" key="1">
    <source>
        <dbReference type="ARBA" id="ARBA00006611"/>
    </source>
</evidence>
<name>A0A518V208_BRELA</name>